<evidence type="ECO:0000313" key="1">
    <source>
        <dbReference type="EMBL" id="KAJ7612214.1"/>
    </source>
</evidence>
<dbReference type="Proteomes" id="UP001221142">
    <property type="component" value="Unassembled WGS sequence"/>
</dbReference>
<evidence type="ECO:0008006" key="3">
    <source>
        <dbReference type="Google" id="ProtNLM"/>
    </source>
</evidence>
<comment type="caution">
    <text evidence="1">The sequence shown here is derived from an EMBL/GenBank/DDBJ whole genome shotgun (WGS) entry which is preliminary data.</text>
</comment>
<accession>A0AAD7B763</accession>
<evidence type="ECO:0000313" key="2">
    <source>
        <dbReference type="Proteomes" id="UP001221142"/>
    </source>
</evidence>
<protein>
    <recommendedName>
        <fullName evidence="3">F-box domain-containing protein</fullName>
    </recommendedName>
</protein>
<gene>
    <name evidence="1" type="ORF">FB45DRAFT_1065566</name>
</gene>
<organism evidence="1 2">
    <name type="scientific">Roridomyces roridus</name>
    <dbReference type="NCBI Taxonomy" id="1738132"/>
    <lineage>
        <taxon>Eukaryota</taxon>
        <taxon>Fungi</taxon>
        <taxon>Dikarya</taxon>
        <taxon>Basidiomycota</taxon>
        <taxon>Agaricomycotina</taxon>
        <taxon>Agaricomycetes</taxon>
        <taxon>Agaricomycetidae</taxon>
        <taxon>Agaricales</taxon>
        <taxon>Marasmiineae</taxon>
        <taxon>Mycenaceae</taxon>
        <taxon>Roridomyces</taxon>
    </lineage>
</organism>
<keyword evidence="2" id="KW-1185">Reference proteome</keyword>
<reference evidence="1" key="1">
    <citation type="submission" date="2023-03" db="EMBL/GenBank/DDBJ databases">
        <title>Massive genome expansion in bonnet fungi (Mycena s.s.) driven by repeated elements and novel gene families across ecological guilds.</title>
        <authorList>
            <consortium name="Lawrence Berkeley National Laboratory"/>
            <person name="Harder C.B."/>
            <person name="Miyauchi S."/>
            <person name="Viragh M."/>
            <person name="Kuo A."/>
            <person name="Thoen E."/>
            <person name="Andreopoulos B."/>
            <person name="Lu D."/>
            <person name="Skrede I."/>
            <person name="Drula E."/>
            <person name="Henrissat B."/>
            <person name="Morin E."/>
            <person name="Kohler A."/>
            <person name="Barry K."/>
            <person name="LaButti K."/>
            <person name="Morin E."/>
            <person name="Salamov A."/>
            <person name="Lipzen A."/>
            <person name="Mereny Z."/>
            <person name="Hegedus B."/>
            <person name="Baldrian P."/>
            <person name="Stursova M."/>
            <person name="Weitz H."/>
            <person name="Taylor A."/>
            <person name="Grigoriev I.V."/>
            <person name="Nagy L.G."/>
            <person name="Martin F."/>
            <person name="Kauserud H."/>
        </authorList>
    </citation>
    <scope>NUCLEOTIDE SEQUENCE</scope>
    <source>
        <strain evidence="1">9284</strain>
    </source>
</reference>
<name>A0AAD7B763_9AGAR</name>
<dbReference type="AlphaFoldDB" id="A0AAD7B763"/>
<dbReference type="CDD" id="cd09917">
    <property type="entry name" value="F-box_SF"/>
    <property type="match status" value="1"/>
</dbReference>
<proteinExistence type="predicted"/>
<dbReference type="EMBL" id="JARKIF010000031">
    <property type="protein sequence ID" value="KAJ7612214.1"/>
    <property type="molecule type" value="Genomic_DNA"/>
</dbReference>
<sequence>MFFGLFTPKIFPPILEWLPDDVLIEIIRFAPCRADRAALCRTSKLFYELSLPILNQTVVLYLRDTMTTERATAVRSLTFWNIGPRCGLFELVEQPPSKYNLFFKSLHLMKSLVDLSFDDRWDADGECFPSRLAFTAFPRIRKLAILNPTSDSARAAVARFFSLHPGLTHVCLGWYRGAKFEYHQKWDDALSLLPNLQHYQGFNRTLLDACCTRTLRAARFQADGWPCLSVESIFATLQSRTIHSRHIPFTLSLNYRWTDERLRNMLIAVSGYMPHIRCLQMRCHNDTLNTTTVQVFTEPLRHFGRIEYFPLNYCPSYEFDLRLPWNYRRCRRAAQMLGEACPTLRACCIGSRAWKKVAVDEQWVEYTRDAFEVDAGLSEFVEQN</sequence>